<feature type="region of interest" description="Disordered" evidence="1">
    <location>
        <begin position="1"/>
        <end position="30"/>
    </location>
</feature>
<comment type="caution">
    <text evidence="3">The sequence shown here is derived from an EMBL/GenBank/DDBJ whole genome shotgun (WGS) entry which is preliminary data.</text>
</comment>
<proteinExistence type="predicted"/>
<protein>
    <submittedName>
        <fullName evidence="3">Glutathione S-transferase T3</fullName>
    </submittedName>
</protein>
<evidence type="ECO:0000313" key="4">
    <source>
        <dbReference type="Proteomes" id="UP001558713"/>
    </source>
</evidence>
<evidence type="ECO:0000259" key="2">
    <source>
        <dbReference type="PROSITE" id="PS50090"/>
    </source>
</evidence>
<dbReference type="PANTHER" id="PTHR45023">
    <property type="match status" value="1"/>
</dbReference>
<feature type="domain" description="Myb-like" evidence="2">
    <location>
        <begin position="64"/>
        <end position="139"/>
    </location>
</feature>
<keyword evidence="4" id="KW-1185">Reference proteome</keyword>
<evidence type="ECO:0000256" key="1">
    <source>
        <dbReference type="SAM" id="MobiDB-lite"/>
    </source>
</evidence>
<dbReference type="AlphaFoldDB" id="A0ABD1C7U2"/>
<evidence type="ECO:0000313" key="3">
    <source>
        <dbReference type="EMBL" id="KAL1225554.1"/>
    </source>
</evidence>
<dbReference type="EMBL" id="JBANAX010000028">
    <property type="protein sequence ID" value="KAL1225554.1"/>
    <property type="molecule type" value="Genomic_DNA"/>
</dbReference>
<feature type="compositionally biased region" description="Polar residues" evidence="1">
    <location>
        <begin position="209"/>
        <end position="220"/>
    </location>
</feature>
<dbReference type="Proteomes" id="UP001558713">
    <property type="component" value="Unassembled WGS sequence"/>
</dbReference>
<organism evidence="3 4">
    <name type="scientific">Cardamine amara subsp. amara</name>
    <dbReference type="NCBI Taxonomy" id="228776"/>
    <lineage>
        <taxon>Eukaryota</taxon>
        <taxon>Viridiplantae</taxon>
        <taxon>Streptophyta</taxon>
        <taxon>Embryophyta</taxon>
        <taxon>Tracheophyta</taxon>
        <taxon>Spermatophyta</taxon>
        <taxon>Magnoliopsida</taxon>
        <taxon>eudicotyledons</taxon>
        <taxon>Gunneridae</taxon>
        <taxon>Pentapetalae</taxon>
        <taxon>rosids</taxon>
        <taxon>malvids</taxon>
        <taxon>Brassicales</taxon>
        <taxon>Brassicaceae</taxon>
        <taxon>Cardamineae</taxon>
        <taxon>Cardamine</taxon>
    </lineage>
</organism>
<dbReference type="PROSITE" id="PS50090">
    <property type="entry name" value="MYB_LIKE"/>
    <property type="match status" value="1"/>
</dbReference>
<feature type="region of interest" description="Disordered" evidence="1">
    <location>
        <begin position="207"/>
        <end position="251"/>
    </location>
</feature>
<gene>
    <name evidence="3" type="ORF">V5N11_026062</name>
</gene>
<accession>A0ABD1C7U2</accession>
<reference evidence="3 4" key="1">
    <citation type="submission" date="2024-04" db="EMBL/GenBank/DDBJ databases">
        <title>Genome assembly C_amara_ONT_v2.</title>
        <authorList>
            <person name="Yant L."/>
            <person name="Moore C."/>
            <person name="Slenker M."/>
        </authorList>
    </citation>
    <scope>NUCLEOTIDE SEQUENCE [LARGE SCALE GENOMIC DNA]</scope>
    <source>
        <tissue evidence="3">Leaf</tissue>
    </source>
</reference>
<dbReference type="Gene3D" id="1.10.10.60">
    <property type="entry name" value="Homeodomain-like"/>
    <property type="match status" value="1"/>
</dbReference>
<dbReference type="InterPro" id="IPR001005">
    <property type="entry name" value="SANT/Myb"/>
</dbReference>
<name>A0ABD1C7U2_CARAN</name>
<feature type="compositionally biased region" description="Polar residues" evidence="1">
    <location>
        <begin position="1"/>
        <end position="26"/>
    </location>
</feature>
<sequence>MDSTNPFSHSSGFMNLLNNQQENPSLEPNPYGGFSPIIELGSSEVSVFNSQCTDDPILGKPTPEGRKERRNWSPKEDILLISAWLNTSKDPVVGNEQRAAAFWTRIAAYFNSSVRKNPELAGIPSRDHTHCKQRWQRINDQVCKFVGCYEAAHSTIKSGWSDEDYKKLALDLFFSDHKNKFTLEHAWLELRHDQKWCGEGSSKRKNVEEASTQSSNSFSVGFQDDEPLGRPAGVKASKAKGKRSLSNRNTVAQESKDMLEFQDMWAIKEKDLRMKDKLSDKKLLDSLLLKTEPLTDMELALKNKLISDMLSN</sequence>
<dbReference type="PANTHER" id="PTHR45023:SF4">
    <property type="entry name" value="GLYCINE-RICH PROTEIN-RELATED"/>
    <property type="match status" value="1"/>
</dbReference>